<sequence>MRIRSFLAGFHLINFLVMIFSIIYILNSRWGEMETWISTLYIYYIIVGLSGIALAFWIAIDGKRLERYAEKIRNLEEKFIALEQKIKIIKPRNQEKE</sequence>
<keyword evidence="2" id="KW-0812">Transmembrane</keyword>
<accession>A0A0M0BUL3</accession>
<evidence type="ECO:0000313" key="3">
    <source>
        <dbReference type="EMBL" id="KON31871.1"/>
    </source>
</evidence>
<gene>
    <name evidence="3" type="ORF">AC477_03735</name>
</gene>
<reference evidence="3 4" key="1">
    <citation type="submission" date="2015-06" db="EMBL/GenBank/DDBJ databases">
        <title>New insights into the roles of widespread benthic archaea in carbon and nitrogen cycling.</title>
        <authorList>
            <person name="Lazar C.S."/>
            <person name="Baker B.J."/>
            <person name="Seitz K.W."/>
            <person name="Hyde A.S."/>
            <person name="Dick G.J."/>
            <person name="Hinrichs K.-U."/>
            <person name="Teske A.P."/>
        </authorList>
    </citation>
    <scope>NUCLEOTIDE SEQUENCE [LARGE SCALE GENOMIC DNA]</scope>
    <source>
        <strain evidence="3">SG8-32-1</strain>
    </source>
</reference>
<dbReference type="AlphaFoldDB" id="A0A0M0BUL3"/>
<evidence type="ECO:0000256" key="1">
    <source>
        <dbReference type="SAM" id="Coils"/>
    </source>
</evidence>
<evidence type="ECO:0000256" key="2">
    <source>
        <dbReference type="SAM" id="Phobius"/>
    </source>
</evidence>
<evidence type="ECO:0000313" key="4">
    <source>
        <dbReference type="Proteomes" id="UP000037237"/>
    </source>
</evidence>
<comment type="caution">
    <text evidence="3">The sequence shown here is derived from an EMBL/GenBank/DDBJ whole genome shotgun (WGS) entry which is preliminary data.</text>
</comment>
<keyword evidence="2" id="KW-1133">Transmembrane helix</keyword>
<feature type="transmembrane region" description="Helical" evidence="2">
    <location>
        <begin position="7"/>
        <end position="26"/>
    </location>
</feature>
<proteinExistence type="predicted"/>
<feature type="transmembrane region" description="Helical" evidence="2">
    <location>
        <begin position="41"/>
        <end position="60"/>
    </location>
</feature>
<dbReference type="EMBL" id="LFWU01000087">
    <property type="protein sequence ID" value="KON31871.1"/>
    <property type="molecule type" value="Genomic_DNA"/>
</dbReference>
<keyword evidence="1" id="KW-0175">Coiled coil</keyword>
<dbReference type="Proteomes" id="UP000037237">
    <property type="component" value="Unassembled WGS sequence"/>
</dbReference>
<name>A0A0M0BUL3_9ARCH</name>
<protein>
    <submittedName>
        <fullName evidence="3">Uncharacterized protein</fullName>
    </submittedName>
</protein>
<organism evidence="3 4">
    <name type="scientific">miscellaneous Crenarchaeota group-1 archaeon SG8-32-1</name>
    <dbReference type="NCBI Taxonomy" id="1685124"/>
    <lineage>
        <taxon>Archaea</taxon>
        <taxon>Candidatus Bathyarchaeota</taxon>
        <taxon>MCG-1</taxon>
    </lineage>
</organism>
<feature type="coiled-coil region" evidence="1">
    <location>
        <begin position="58"/>
        <end position="85"/>
    </location>
</feature>
<keyword evidence="2" id="KW-0472">Membrane</keyword>